<comment type="caution">
    <text evidence="1">The sequence shown here is derived from an EMBL/GenBank/DDBJ whole genome shotgun (WGS) entry which is preliminary data.</text>
</comment>
<dbReference type="Proteomes" id="UP000541352">
    <property type="component" value="Unassembled WGS sequence"/>
</dbReference>
<keyword evidence="2" id="KW-1185">Reference proteome</keyword>
<accession>A0A7W5ZNE4</accession>
<protein>
    <submittedName>
        <fullName evidence="1">Uncharacterized protein</fullName>
    </submittedName>
</protein>
<dbReference type="SUPFAM" id="SSF49842">
    <property type="entry name" value="TNF-like"/>
    <property type="match status" value="1"/>
</dbReference>
<dbReference type="EMBL" id="JACIBY010000011">
    <property type="protein sequence ID" value="MBB3840560.1"/>
    <property type="molecule type" value="Genomic_DNA"/>
</dbReference>
<dbReference type="RefSeq" id="WP_221225699.1">
    <property type="nucleotide sequence ID" value="NZ_JACIBY010000011.1"/>
</dbReference>
<evidence type="ECO:0000313" key="2">
    <source>
        <dbReference type="Proteomes" id="UP000541352"/>
    </source>
</evidence>
<reference evidence="1 2" key="1">
    <citation type="submission" date="2020-08" db="EMBL/GenBank/DDBJ databases">
        <title>Genomic Encyclopedia of Type Strains, Phase IV (KMG-IV): sequencing the most valuable type-strain genomes for metagenomic binning, comparative biology and taxonomic classification.</title>
        <authorList>
            <person name="Goeker M."/>
        </authorList>
    </citation>
    <scope>NUCLEOTIDE SEQUENCE [LARGE SCALE GENOMIC DNA]</scope>
    <source>
        <strain evidence="1 2">DSM 17976</strain>
    </source>
</reference>
<name>A0A7W5ZNE4_9BACT</name>
<evidence type="ECO:0000313" key="1">
    <source>
        <dbReference type="EMBL" id="MBB3840560.1"/>
    </source>
</evidence>
<dbReference type="Gene3D" id="2.60.120.40">
    <property type="match status" value="1"/>
</dbReference>
<dbReference type="AlphaFoldDB" id="A0A7W5ZNE4"/>
<proteinExistence type="predicted"/>
<gene>
    <name evidence="1" type="ORF">FHS57_004580</name>
</gene>
<organism evidence="1 2">
    <name type="scientific">Runella defluvii</name>
    <dbReference type="NCBI Taxonomy" id="370973"/>
    <lineage>
        <taxon>Bacteria</taxon>
        <taxon>Pseudomonadati</taxon>
        <taxon>Bacteroidota</taxon>
        <taxon>Cytophagia</taxon>
        <taxon>Cytophagales</taxon>
        <taxon>Spirosomataceae</taxon>
        <taxon>Runella</taxon>
    </lineage>
</organism>
<dbReference type="InterPro" id="IPR008983">
    <property type="entry name" value="Tumour_necrosis_fac-like_dom"/>
</dbReference>
<sequence>MFNQLSITLLFSIAMRLLSLLLLFCLCAFMAAAQQSIEIKPGQMTFKGQGADLNDRLTSNANGVANFKTKQEVIVLHNYFAPGGPQSFLSRIPTKMDLDLVYHEKKNNTTSNINATDDTILIEETGTYLIDVNTFWPTTFAGEIMIKVLSSGLFVESFYARRTADDPNYQRFTGTAKLTGGDRIYLELTQTNSTNTARSANFSVSVTKL</sequence>